<protein>
    <submittedName>
        <fullName evidence="1">Uncharacterized protein</fullName>
    </submittedName>
</protein>
<dbReference type="EMBL" id="HG992977">
    <property type="protein sequence ID" value="CAE6997700.1"/>
    <property type="molecule type" value="Genomic_DNA"/>
</dbReference>
<organism evidence="1 2">
    <name type="scientific">Pyrenophora teres f. teres</name>
    <dbReference type="NCBI Taxonomy" id="97479"/>
    <lineage>
        <taxon>Eukaryota</taxon>
        <taxon>Fungi</taxon>
        <taxon>Dikarya</taxon>
        <taxon>Ascomycota</taxon>
        <taxon>Pezizomycotina</taxon>
        <taxon>Dothideomycetes</taxon>
        <taxon>Pleosporomycetidae</taxon>
        <taxon>Pleosporales</taxon>
        <taxon>Pleosporineae</taxon>
        <taxon>Pleosporaceae</taxon>
        <taxon>Pyrenophora</taxon>
    </lineage>
</organism>
<sequence length="495" mass="55175">MCIRTGRECLGLPDGPLFVDMTNTAKYGMQKRKSNPLNELTGLLTQDYTHPSKLLIHRISQRAMVMESFYERFLAYFTSDGEERDVRNRNTWLYSLPVLSADGTNEALTLAIQATAYAYCAVDAADMAMKQHSLKLYGQALRKHSRFVSRSRSEHEVTVHMVSTSVLFSLFEAMQATTADAYRSHIYGAAKLLEVTTPKQCSHGVLCQLFYHLRTQLLLIHLTGHGKETPVEAKRILYGTLEYVQLPIFQRLMGYISKLAEVYFAHKQGVAEQHLDHMAYTTIKNDVESLWLEYAEEAALADTFPVWEKASGTMHFRDAFTTLAVAYFSAARILLGIIAPQLAIPSIDSTNQHSTILQASQYLQIHTAGCAYMRMAAPLLLVALHCPRWSQQRQATACFERWNSKPLSGISALALESIYRHRTSEVYGSTMGPDASVAPFPNRSDLDERDALLSNTLSTSTSKVNVDVVHVGPALRDATRSAGSDVTTSDPFGLA</sequence>
<dbReference type="Proteomes" id="UP000472372">
    <property type="component" value="Chromosome 1"/>
</dbReference>
<accession>A0A6S6V948</accession>
<dbReference type="PANTHER" id="PTHR38111">
    <property type="entry name" value="ZN(2)-C6 FUNGAL-TYPE DOMAIN-CONTAINING PROTEIN-RELATED"/>
    <property type="match status" value="1"/>
</dbReference>
<dbReference type="PANTHER" id="PTHR38111:SF11">
    <property type="entry name" value="TRANSCRIPTION FACTOR DOMAIN-CONTAINING PROTEIN-RELATED"/>
    <property type="match status" value="1"/>
</dbReference>
<proteinExistence type="predicted"/>
<evidence type="ECO:0000313" key="1">
    <source>
        <dbReference type="EMBL" id="CAE6997700.1"/>
    </source>
</evidence>
<reference evidence="1" key="1">
    <citation type="submission" date="2021-02" db="EMBL/GenBank/DDBJ databases">
        <authorList>
            <person name="Syme A R."/>
            <person name="Syme A R."/>
            <person name="Moolhuijzen P."/>
        </authorList>
    </citation>
    <scope>NUCLEOTIDE SEQUENCE</scope>
    <source>
        <strain evidence="1">W1-1</strain>
    </source>
</reference>
<evidence type="ECO:0000313" key="2">
    <source>
        <dbReference type="Proteomes" id="UP000472372"/>
    </source>
</evidence>
<name>A0A6S6V948_9PLEO</name>
<gene>
    <name evidence="1" type="ORF">PTTW11_00580</name>
</gene>
<dbReference type="InterPro" id="IPR053178">
    <property type="entry name" value="Osmoadaptation_assoc"/>
</dbReference>
<dbReference type="AlphaFoldDB" id="A0A6S6V948"/>